<keyword evidence="1" id="KW-0808">Transferase</keyword>
<feature type="domain" description="Protein kinase" evidence="6">
    <location>
        <begin position="34"/>
        <end position="293"/>
    </location>
</feature>
<evidence type="ECO:0000313" key="7">
    <source>
        <dbReference type="EMBL" id="EXX50217.1"/>
    </source>
</evidence>
<evidence type="ECO:0000256" key="5">
    <source>
        <dbReference type="PROSITE-ProRule" id="PRU10141"/>
    </source>
</evidence>
<dbReference type="EMBL" id="JEMT01030156">
    <property type="protein sequence ID" value="EXX50217.1"/>
    <property type="molecule type" value="Genomic_DNA"/>
</dbReference>
<feature type="binding site" evidence="5">
    <location>
        <position position="64"/>
    </location>
    <ligand>
        <name>ATP</name>
        <dbReference type="ChEBI" id="CHEBI:30616"/>
    </ligand>
</feature>
<dbReference type="SUPFAM" id="SSF56112">
    <property type="entry name" value="Protein kinase-like (PK-like)"/>
    <property type="match status" value="1"/>
</dbReference>
<keyword evidence="2 5" id="KW-0547">Nucleotide-binding</keyword>
<dbReference type="PROSITE" id="PS50011">
    <property type="entry name" value="PROTEIN_KINASE_DOM"/>
    <property type="match status" value="1"/>
</dbReference>
<evidence type="ECO:0000256" key="4">
    <source>
        <dbReference type="ARBA" id="ARBA00022840"/>
    </source>
</evidence>
<dbReference type="Gene3D" id="1.10.510.10">
    <property type="entry name" value="Transferase(Phosphotransferase) domain 1"/>
    <property type="match status" value="1"/>
</dbReference>
<dbReference type="InterPro" id="IPR055854">
    <property type="entry name" value="DUF7431"/>
</dbReference>
<sequence length="1031" mass="119695">MAENHLIQISDLSLYNIEKVIKEEHLNYYDYKKFSHIEQIGIGGFGKVYRADWKNGLEQRLALKSFYNLNNDILKEIIHEIKLERDHKNVIRCYGITKFPSENPGPSENILLVMEYANGGTLQDYLKKEFNKLTWNSKYDLAYQLACGVSFLHEEEIVHCGLHSGNVLVHQNKIKLADFGLSKKMETISKSQSKSVIPYIDPQSIIKQQYTLNEKSDVYSIGVLLWEISSGQKPFSNLSYDFSLALQISQGLRENIVPDTPNYYSNLYTECWDNDPSNRPTTKQVVERLRKIINSTNPNSNDINFINDQSSLEHAEIIQNSKTNINSGNSFTIKSGCDELKDSSQNRTVSIRDDIDITVQIGDDNSQQLVHLNLKDKLSSIRGKLEHHSMIKMDDALLFAKSNNQNYALIAREEEDKIILAEIMDTENKILYLRKNSVRSDITVKIVSLPNLNDYSSSNVNFNLKDKLSSIREKLKQSNVKMNDTLSFANSSMAEISREDEEKIILKEIIDTKSNTLYLIKPDYQFLINKLKLEYGRTISLDRANKKAFKIKDYDITEIADEHKYTKIDLKEGQFMEKDIFLFEDIDTNKRTSNSTCTVIEYSKVSLKFKIEPDPEFVKAVVDAIESKDPRKFRKITEEFGKFVPKEEVILGARAYFVDTNTGDSSKNCTRYTNFKLIGGKKFISKDFNETEWRESLEEFRNWDCIKIKNPTSIFYHLPENLREEILSLVGKKILYLSTESYEYKLLKPGSHKILELKNVSKDILEILQDKNADCSIFATVVDKKKANNDIFNCQIFWPPNQEPKLIIHCIQKKFKERKCNLKIMLMIIGYDLNFNFDRPDFNIQIKVERHDYSASKNQTQKYPLESDSTHCFGIPVLRKLDDSNNSLVIGHQFYNFGNDENKRTGLYTFSYCLKKNHFVYLPDFTFYTFVIMNYSSNYTGMSSLNHTKFINKFLTKRDSLKPKFISLYSTKENNCDPVLLKQKSNELDGIKIKYFKITNCRNNDCICKNKISKGNFKYAYFDPNQGQYFS</sequence>
<dbReference type="PANTHER" id="PTHR44329">
    <property type="entry name" value="SERINE/THREONINE-PROTEIN KINASE TNNI3K-RELATED"/>
    <property type="match status" value="1"/>
</dbReference>
<dbReference type="InterPro" id="IPR051681">
    <property type="entry name" value="Ser/Thr_Kinases-Pseudokinases"/>
</dbReference>
<gene>
    <name evidence="7" type="ORF">RirG_273050</name>
</gene>
<protein>
    <submittedName>
        <fullName evidence="7">Sps1p</fullName>
    </submittedName>
</protein>
<dbReference type="InterPro" id="IPR017441">
    <property type="entry name" value="Protein_kinase_ATP_BS"/>
</dbReference>
<accession>A0A015HZY6</accession>
<evidence type="ECO:0000313" key="8">
    <source>
        <dbReference type="Proteomes" id="UP000022910"/>
    </source>
</evidence>
<dbReference type="Proteomes" id="UP000022910">
    <property type="component" value="Unassembled WGS sequence"/>
</dbReference>
<evidence type="ECO:0000256" key="1">
    <source>
        <dbReference type="ARBA" id="ARBA00022679"/>
    </source>
</evidence>
<keyword evidence="4 5" id="KW-0067">ATP-binding</keyword>
<comment type="caution">
    <text evidence="7">The sequence shown here is derived from an EMBL/GenBank/DDBJ whole genome shotgun (WGS) entry which is preliminary data.</text>
</comment>
<evidence type="ECO:0000259" key="6">
    <source>
        <dbReference type="PROSITE" id="PS50011"/>
    </source>
</evidence>
<dbReference type="PANTHER" id="PTHR44329:SF288">
    <property type="entry name" value="MITOGEN-ACTIVATED PROTEIN KINASE KINASE KINASE 20"/>
    <property type="match status" value="1"/>
</dbReference>
<evidence type="ECO:0000256" key="3">
    <source>
        <dbReference type="ARBA" id="ARBA00022777"/>
    </source>
</evidence>
<dbReference type="Pfam" id="PF07714">
    <property type="entry name" value="PK_Tyr_Ser-Thr"/>
    <property type="match status" value="1"/>
</dbReference>
<dbReference type="SMR" id="A0A015HZY6"/>
<organism evidence="7 8">
    <name type="scientific">Rhizophagus irregularis (strain DAOM 197198w)</name>
    <name type="common">Glomus intraradices</name>
    <dbReference type="NCBI Taxonomy" id="1432141"/>
    <lineage>
        <taxon>Eukaryota</taxon>
        <taxon>Fungi</taxon>
        <taxon>Fungi incertae sedis</taxon>
        <taxon>Mucoromycota</taxon>
        <taxon>Glomeromycotina</taxon>
        <taxon>Glomeromycetes</taxon>
        <taxon>Glomerales</taxon>
        <taxon>Glomeraceae</taxon>
        <taxon>Rhizophagus</taxon>
    </lineage>
</organism>
<dbReference type="Pfam" id="PF24209">
    <property type="entry name" value="DUF7431"/>
    <property type="match status" value="1"/>
</dbReference>
<dbReference type="GO" id="GO:0004674">
    <property type="term" value="F:protein serine/threonine kinase activity"/>
    <property type="evidence" value="ECO:0007669"/>
    <property type="project" value="TreeGrafter"/>
</dbReference>
<dbReference type="InterPro" id="IPR001245">
    <property type="entry name" value="Ser-Thr/Tyr_kinase_cat_dom"/>
</dbReference>
<dbReference type="PROSITE" id="PS00107">
    <property type="entry name" value="PROTEIN_KINASE_ATP"/>
    <property type="match status" value="1"/>
</dbReference>
<dbReference type="GO" id="GO:0005524">
    <property type="term" value="F:ATP binding"/>
    <property type="evidence" value="ECO:0007669"/>
    <property type="project" value="UniProtKB-UniRule"/>
</dbReference>
<evidence type="ECO:0000256" key="2">
    <source>
        <dbReference type="ARBA" id="ARBA00022741"/>
    </source>
</evidence>
<name>A0A015HZY6_RHIIW</name>
<dbReference type="InterPro" id="IPR011009">
    <property type="entry name" value="Kinase-like_dom_sf"/>
</dbReference>
<proteinExistence type="predicted"/>
<keyword evidence="8" id="KW-1185">Reference proteome</keyword>
<dbReference type="AlphaFoldDB" id="A0A015HZY6"/>
<reference evidence="7 8" key="1">
    <citation type="submission" date="2014-02" db="EMBL/GenBank/DDBJ databases">
        <title>Single nucleus genome sequencing reveals high similarity among nuclei of an endomycorrhizal fungus.</title>
        <authorList>
            <person name="Lin K."/>
            <person name="Geurts R."/>
            <person name="Zhang Z."/>
            <person name="Limpens E."/>
            <person name="Saunders D.G."/>
            <person name="Mu D."/>
            <person name="Pang E."/>
            <person name="Cao H."/>
            <person name="Cha H."/>
            <person name="Lin T."/>
            <person name="Zhou Q."/>
            <person name="Shang Y."/>
            <person name="Li Y."/>
            <person name="Ivanov S."/>
            <person name="Sharma T."/>
            <person name="Velzen R.V."/>
            <person name="Ruijter N.D."/>
            <person name="Aanen D.K."/>
            <person name="Win J."/>
            <person name="Kamoun S."/>
            <person name="Bisseling T."/>
            <person name="Huang S."/>
        </authorList>
    </citation>
    <scope>NUCLEOTIDE SEQUENCE [LARGE SCALE GENOMIC DNA]</scope>
    <source>
        <strain evidence="8">DAOM197198w</strain>
    </source>
</reference>
<keyword evidence="3" id="KW-0418">Kinase</keyword>
<dbReference type="OrthoDB" id="2330686at2759"/>
<dbReference type="HOGENOM" id="CLU_322139_0_0_1"/>
<dbReference type="InterPro" id="IPR000719">
    <property type="entry name" value="Prot_kinase_dom"/>
</dbReference>
<dbReference type="PRINTS" id="PR00109">
    <property type="entry name" value="TYRKINASE"/>
</dbReference>